<dbReference type="SMART" id="SM00387">
    <property type="entry name" value="HATPase_c"/>
    <property type="match status" value="1"/>
</dbReference>
<dbReference type="InterPro" id="IPR035965">
    <property type="entry name" value="PAS-like_dom_sf"/>
</dbReference>
<feature type="domain" description="PAC" evidence="9">
    <location>
        <begin position="228"/>
        <end position="279"/>
    </location>
</feature>
<keyword evidence="3" id="KW-0597">Phosphoprotein</keyword>
<dbReference type="Pfam" id="PF08447">
    <property type="entry name" value="PAS_3"/>
    <property type="match status" value="1"/>
</dbReference>
<dbReference type="InterPro" id="IPR004358">
    <property type="entry name" value="Sig_transdc_His_kin-like_C"/>
</dbReference>
<dbReference type="CDD" id="cd00082">
    <property type="entry name" value="HisKA"/>
    <property type="match status" value="1"/>
</dbReference>
<dbReference type="Gene3D" id="1.10.287.130">
    <property type="match status" value="1"/>
</dbReference>
<dbReference type="InterPro" id="IPR013655">
    <property type="entry name" value="PAS_fold_3"/>
</dbReference>
<dbReference type="Proteomes" id="UP000712080">
    <property type="component" value="Unassembled WGS sequence"/>
</dbReference>
<evidence type="ECO:0000256" key="3">
    <source>
        <dbReference type="ARBA" id="ARBA00022553"/>
    </source>
</evidence>
<proteinExistence type="predicted"/>
<dbReference type="SMART" id="SM00091">
    <property type="entry name" value="PAS"/>
    <property type="match status" value="3"/>
</dbReference>
<dbReference type="InterPro" id="IPR036890">
    <property type="entry name" value="HATPase_C_sf"/>
</dbReference>
<reference evidence="10" key="1">
    <citation type="submission" date="2020-02" db="EMBL/GenBank/DDBJ databases">
        <title>Flavobacterium sp. genome.</title>
        <authorList>
            <person name="Jung H.S."/>
            <person name="Baek J.H."/>
            <person name="Jeon C.O."/>
        </authorList>
    </citation>
    <scope>NUCLEOTIDE SEQUENCE</scope>
    <source>
        <strain evidence="10">SE-s28</strain>
    </source>
</reference>
<keyword evidence="6" id="KW-0175">Coiled coil</keyword>
<dbReference type="NCBIfam" id="TIGR00229">
    <property type="entry name" value="sensory_box"/>
    <property type="match status" value="2"/>
</dbReference>
<keyword evidence="11" id="KW-1185">Reference proteome</keyword>
<gene>
    <name evidence="10" type="ORF">G6047_04945</name>
</gene>
<keyword evidence="4" id="KW-0808">Transferase</keyword>
<keyword evidence="5" id="KW-0418">Kinase</keyword>
<dbReference type="Pfam" id="PF08448">
    <property type="entry name" value="PAS_4"/>
    <property type="match status" value="1"/>
</dbReference>
<dbReference type="InterPro" id="IPR005467">
    <property type="entry name" value="His_kinase_dom"/>
</dbReference>
<feature type="domain" description="PAC" evidence="9">
    <location>
        <begin position="373"/>
        <end position="425"/>
    </location>
</feature>
<dbReference type="InterPro" id="IPR036097">
    <property type="entry name" value="HisK_dim/P_sf"/>
</dbReference>
<dbReference type="PROSITE" id="PS50112">
    <property type="entry name" value="PAS"/>
    <property type="match status" value="2"/>
</dbReference>
<dbReference type="Gene3D" id="2.10.70.100">
    <property type="match status" value="1"/>
</dbReference>
<feature type="domain" description="PAS" evidence="8">
    <location>
        <begin position="298"/>
        <end position="355"/>
    </location>
</feature>
<dbReference type="InterPro" id="IPR003661">
    <property type="entry name" value="HisK_dim/P_dom"/>
</dbReference>
<dbReference type="Gene3D" id="3.30.565.10">
    <property type="entry name" value="Histidine kinase-like ATPase, C-terminal domain"/>
    <property type="match status" value="1"/>
</dbReference>
<dbReference type="InterPro" id="IPR052162">
    <property type="entry name" value="Sensor_kinase/Photoreceptor"/>
</dbReference>
<dbReference type="InterPro" id="IPR001610">
    <property type="entry name" value="PAC"/>
</dbReference>
<evidence type="ECO:0000256" key="4">
    <source>
        <dbReference type="ARBA" id="ARBA00022679"/>
    </source>
</evidence>
<feature type="domain" description="Histidine kinase" evidence="7">
    <location>
        <begin position="443"/>
        <end position="665"/>
    </location>
</feature>
<dbReference type="PROSITE" id="PS50109">
    <property type="entry name" value="HIS_KIN"/>
    <property type="match status" value="1"/>
</dbReference>
<feature type="coiled-coil region" evidence="6">
    <location>
        <begin position="278"/>
        <end position="308"/>
    </location>
</feature>
<organism evidence="10 11">
    <name type="scientific">Flavobacterium silvaticum</name>
    <dbReference type="NCBI Taxonomy" id="1852020"/>
    <lineage>
        <taxon>Bacteria</taxon>
        <taxon>Pseudomonadati</taxon>
        <taxon>Bacteroidota</taxon>
        <taxon>Flavobacteriia</taxon>
        <taxon>Flavobacteriales</taxon>
        <taxon>Flavobacteriaceae</taxon>
        <taxon>Flavobacterium</taxon>
    </lineage>
</organism>
<protein>
    <recommendedName>
        <fullName evidence="2">histidine kinase</fullName>
        <ecNumber evidence="2">2.7.13.3</ecNumber>
    </recommendedName>
</protein>
<evidence type="ECO:0000256" key="6">
    <source>
        <dbReference type="SAM" id="Coils"/>
    </source>
</evidence>
<dbReference type="CDD" id="cd00130">
    <property type="entry name" value="PAS"/>
    <property type="match status" value="3"/>
</dbReference>
<sequence>MSRPDHSISGTPDSFGLQVGEATLGPQLINIFHQAPVAMCVLTGRDLVVTFANSGILEIWGKTSEMVLNKPLFIGLPEAAIQGFKSILEKVFTTGETFIANEMPIDVTTDGVTHHRFVKFIYQAIRDEKENVMGIMVIAEDITQSVTARKYKEANEIRNKLAIEAANMASFEWIFNDSQFIYSERLPQIFGLDPNTKFRQEHFIELIHPEDRDIRDKAIRKAMKTDTLFYEARIIWPDNSIHWIRLSGKVERHNEEAIKMYGMVLDITEQREHAALLKELVQRRTKSLERKNRELQASELRFQRMTEEVEDYAILLLDLDGTILNWNKGAEKIKGYREDEIVGKNITEFYLPRDRRNKLPEKLIRDASVKGRATHEGERIRKDGTVFWGSITITAIHDEDGEVIGFSKVTRDLTERKLAEDQLRQYTAELEFRNQELEQFAYIASHDLQEPLRKIRMFTGMLADNLDNRELVSKYYEKIESSAARMSDLIQSVLNYSRLDKTENKFETIDLNQIVSHVLSDFELLIEEKQAVILCDVLPVLRAIPLQMTQLFSNLIGNALKFCEKEPRITIGCSKADAEMLGSVSQLDVKKEYYRICIKDNGIGFEQKYAEQIFTIFQRLNSKSTYEGTGIGLALCKKIAENHRGNITASSEPGKGAEFCIFLPV</sequence>
<dbReference type="EMBL" id="JAAMPU010000100">
    <property type="protein sequence ID" value="NMH27372.1"/>
    <property type="molecule type" value="Genomic_DNA"/>
</dbReference>
<comment type="catalytic activity">
    <reaction evidence="1">
        <text>ATP + protein L-histidine = ADP + protein N-phospho-L-histidine.</text>
        <dbReference type="EC" id="2.7.13.3"/>
    </reaction>
</comment>
<dbReference type="AlphaFoldDB" id="A0A972JIM3"/>
<evidence type="ECO:0000256" key="5">
    <source>
        <dbReference type="ARBA" id="ARBA00022777"/>
    </source>
</evidence>
<dbReference type="PANTHER" id="PTHR43304:SF1">
    <property type="entry name" value="PAC DOMAIN-CONTAINING PROTEIN"/>
    <property type="match status" value="1"/>
</dbReference>
<dbReference type="Gene3D" id="3.30.450.20">
    <property type="entry name" value="PAS domain"/>
    <property type="match status" value="3"/>
</dbReference>
<dbReference type="InterPro" id="IPR003594">
    <property type="entry name" value="HATPase_dom"/>
</dbReference>
<dbReference type="Pfam" id="PF02518">
    <property type="entry name" value="HATPase_c"/>
    <property type="match status" value="1"/>
</dbReference>
<evidence type="ECO:0000256" key="1">
    <source>
        <dbReference type="ARBA" id="ARBA00000085"/>
    </source>
</evidence>
<name>A0A972JIM3_9FLAO</name>
<dbReference type="Pfam" id="PF13426">
    <property type="entry name" value="PAS_9"/>
    <property type="match status" value="1"/>
</dbReference>
<dbReference type="SMART" id="SM00086">
    <property type="entry name" value="PAC"/>
    <property type="match status" value="2"/>
</dbReference>
<dbReference type="RefSeq" id="WP_169526373.1">
    <property type="nucleotide sequence ID" value="NZ_JAAMPU010000100.1"/>
</dbReference>
<evidence type="ECO:0000259" key="8">
    <source>
        <dbReference type="PROSITE" id="PS50112"/>
    </source>
</evidence>
<dbReference type="InterPro" id="IPR000700">
    <property type="entry name" value="PAS-assoc_C"/>
</dbReference>
<evidence type="ECO:0000313" key="11">
    <source>
        <dbReference type="Proteomes" id="UP000712080"/>
    </source>
</evidence>
<dbReference type="Pfam" id="PF00512">
    <property type="entry name" value="HisKA"/>
    <property type="match status" value="1"/>
</dbReference>
<evidence type="ECO:0000259" key="9">
    <source>
        <dbReference type="PROSITE" id="PS50113"/>
    </source>
</evidence>
<evidence type="ECO:0000313" key="10">
    <source>
        <dbReference type="EMBL" id="NMH27372.1"/>
    </source>
</evidence>
<accession>A0A972JIM3</accession>
<dbReference type="FunFam" id="3.30.565.10:FF:000006">
    <property type="entry name" value="Sensor histidine kinase WalK"/>
    <property type="match status" value="1"/>
</dbReference>
<dbReference type="SMART" id="SM00388">
    <property type="entry name" value="HisKA"/>
    <property type="match status" value="1"/>
</dbReference>
<dbReference type="PRINTS" id="PR00344">
    <property type="entry name" value="BCTRLSENSOR"/>
</dbReference>
<dbReference type="EC" id="2.7.13.3" evidence="2"/>
<dbReference type="PROSITE" id="PS50113">
    <property type="entry name" value="PAC"/>
    <property type="match status" value="2"/>
</dbReference>
<feature type="domain" description="PAS" evidence="8">
    <location>
        <begin position="182"/>
        <end position="226"/>
    </location>
</feature>
<comment type="caution">
    <text evidence="10">The sequence shown here is derived from an EMBL/GenBank/DDBJ whole genome shotgun (WGS) entry which is preliminary data.</text>
</comment>
<dbReference type="SUPFAM" id="SSF47384">
    <property type="entry name" value="Homodimeric domain of signal transducing histidine kinase"/>
    <property type="match status" value="1"/>
</dbReference>
<dbReference type="GO" id="GO:0000155">
    <property type="term" value="F:phosphorelay sensor kinase activity"/>
    <property type="evidence" value="ECO:0007669"/>
    <property type="project" value="InterPro"/>
</dbReference>
<dbReference type="SUPFAM" id="SSF55874">
    <property type="entry name" value="ATPase domain of HSP90 chaperone/DNA topoisomerase II/histidine kinase"/>
    <property type="match status" value="1"/>
</dbReference>
<evidence type="ECO:0000256" key="2">
    <source>
        <dbReference type="ARBA" id="ARBA00012438"/>
    </source>
</evidence>
<dbReference type="InterPro" id="IPR013656">
    <property type="entry name" value="PAS_4"/>
</dbReference>
<dbReference type="SUPFAM" id="SSF55785">
    <property type="entry name" value="PYP-like sensor domain (PAS domain)"/>
    <property type="match status" value="3"/>
</dbReference>
<dbReference type="PANTHER" id="PTHR43304">
    <property type="entry name" value="PHYTOCHROME-LIKE PROTEIN CPH1"/>
    <property type="match status" value="1"/>
</dbReference>
<dbReference type="InterPro" id="IPR000014">
    <property type="entry name" value="PAS"/>
</dbReference>
<evidence type="ECO:0000259" key="7">
    <source>
        <dbReference type="PROSITE" id="PS50109"/>
    </source>
</evidence>